<reference evidence="5" key="1">
    <citation type="journal article" date="2024" name="IScience">
        <title>Strigolactones Initiate the Formation of Haustorium-like Structures in Castilleja.</title>
        <authorList>
            <person name="Buerger M."/>
            <person name="Peterson D."/>
            <person name="Chory J."/>
        </authorList>
    </citation>
    <scope>NUCLEOTIDE SEQUENCE [LARGE SCALE GENOMIC DNA]</scope>
</reference>
<evidence type="ECO:0000259" key="3">
    <source>
        <dbReference type="PROSITE" id="PS51840"/>
    </source>
</evidence>
<dbReference type="PROSITE" id="PS51840">
    <property type="entry name" value="C2_NT"/>
    <property type="match status" value="1"/>
</dbReference>
<feature type="region of interest" description="Disordered" evidence="2">
    <location>
        <begin position="1"/>
        <end position="21"/>
    </location>
</feature>
<dbReference type="PANTHER" id="PTHR47270">
    <property type="entry name" value="PROTEIN MLP1-LIKE"/>
    <property type="match status" value="1"/>
</dbReference>
<dbReference type="AlphaFoldDB" id="A0ABD3CEW5"/>
<dbReference type="Pfam" id="PF10358">
    <property type="entry name" value="NT-C2"/>
    <property type="match status" value="1"/>
</dbReference>
<evidence type="ECO:0000313" key="5">
    <source>
        <dbReference type="Proteomes" id="UP001632038"/>
    </source>
</evidence>
<dbReference type="PANTHER" id="PTHR47270:SF3">
    <property type="entry name" value="HYPOTETICAL PROTEIN"/>
    <property type="match status" value="1"/>
</dbReference>
<name>A0ABD3CEW5_9LAMI</name>
<feature type="compositionally biased region" description="Basic and acidic residues" evidence="2">
    <location>
        <begin position="715"/>
        <end position="725"/>
    </location>
</feature>
<feature type="compositionally biased region" description="Polar residues" evidence="2">
    <location>
        <begin position="1"/>
        <end position="14"/>
    </location>
</feature>
<evidence type="ECO:0000256" key="2">
    <source>
        <dbReference type="SAM" id="MobiDB-lite"/>
    </source>
</evidence>
<organism evidence="4 5">
    <name type="scientific">Castilleja foliolosa</name>
    <dbReference type="NCBI Taxonomy" id="1961234"/>
    <lineage>
        <taxon>Eukaryota</taxon>
        <taxon>Viridiplantae</taxon>
        <taxon>Streptophyta</taxon>
        <taxon>Embryophyta</taxon>
        <taxon>Tracheophyta</taxon>
        <taxon>Spermatophyta</taxon>
        <taxon>Magnoliopsida</taxon>
        <taxon>eudicotyledons</taxon>
        <taxon>Gunneridae</taxon>
        <taxon>Pentapetalae</taxon>
        <taxon>asterids</taxon>
        <taxon>lamiids</taxon>
        <taxon>Lamiales</taxon>
        <taxon>Orobanchaceae</taxon>
        <taxon>Pedicularideae</taxon>
        <taxon>Castillejinae</taxon>
        <taxon>Castilleja</taxon>
    </lineage>
</organism>
<proteinExistence type="predicted"/>
<feature type="compositionally biased region" description="Polar residues" evidence="2">
    <location>
        <begin position="697"/>
        <end position="709"/>
    </location>
</feature>
<dbReference type="InterPro" id="IPR019448">
    <property type="entry name" value="NT-C2"/>
</dbReference>
<dbReference type="Proteomes" id="UP001632038">
    <property type="component" value="Unassembled WGS sequence"/>
</dbReference>
<evidence type="ECO:0000256" key="1">
    <source>
        <dbReference type="SAM" id="Coils"/>
    </source>
</evidence>
<accession>A0ABD3CEW5</accession>
<evidence type="ECO:0000313" key="4">
    <source>
        <dbReference type="EMBL" id="KAL3628423.1"/>
    </source>
</evidence>
<protein>
    <recommendedName>
        <fullName evidence="3">C2 NT-type domain-containing protein</fullName>
    </recommendedName>
</protein>
<sequence>MLKLQQKPTNSNKPSKQKPDTFDFKFSNFQALQIPKGWDRLHLSIIHVETGKTMGKLGKSLVKNGACQWTETLSESISITRDEDCLVKIIISMGSTKSSTLGELNLNLANCATSRVSAAISQPLKKCNYGTILQLKLQCLTQRSKIGDEDSRILNYHEKDRNLRNHDSDSKSDNSSDSRDGPSKESSQPDYHSSKPLLEASDDSIDELRAEAKMWERNARKLMADLDLSRDEFSELSKNQLEIKLELSSAHAENEKLKLELEKSTTNQCTQDFVAQSENLKQIQKVLENEMKYQQDLNGNLDQQLKRSQESNVELVSVLQDLEQTIEQQRAEISAKEEEIASLEATLSGYVKTEHFEALDDDREIESLRRKIEELEKDCAELTDENLELLLKLKDSNSNKKDIKKCASFDSSDESEVSDPNAQMSQDAEERKKIELEEENIRLRESLSALESQIRQLKDENEFHVRKTEEMQKKLLLAQEELHASNLEASSEIRGLTGQLDSSRKNHEKLMAENEKVLKMLEDYKRIEENLKGKFYELETKHTNEIGFLKVQLQNMSSLQDEISILKSELEGCEVDKGKLKLAFETVTRDYEETKILLSKKISEFDECKRNKLVLEEKLRKLETVKESGFVRNEELKNELSEIKRENVQLQNKMHGLEEEVKLLKEKDNIHKEGAKNRRLLENESNKNRVVHESRASAGQKNNVVSTKKLSSEVLARERNERTKSSLEAELKDLRNRYLEMSLKYAEVESEREDLVMKLKSSRGVKSWFS</sequence>
<feature type="domain" description="C2 NT-type" evidence="3">
    <location>
        <begin position="12"/>
        <end position="141"/>
    </location>
</feature>
<feature type="coiled-coil region" evidence="1">
    <location>
        <begin position="605"/>
        <end position="667"/>
    </location>
</feature>
<feature type="coiled-coil region" evidence="1">
    <location>
        <begin position="305"/>
        <end position="392"/>
    </location>
</feature>
<feature type="compositionally biased region" description="Basic and acidic residues" evidence="2">
    <location>
        <begin position="157"/>
        <end position="183"/>
    </location>
</feature>
<feature type="region of interest" description="Disordered" evidence="2">
    <location>
        <begin position="692"/>
        <end position="725"/>
    </location>
</feature>
<gene>
    <name evidence="4" type="ORF">CASFOL_027469</name>
</gene>
<feature type="region of interest" description="Disordered" evidence="2">
    <location>
        <begin position="157"/>
        <end position="203"/>
    </location>
</feature>
<dbReference type="EMBL" id="JAVIJP010000036">
    <property type="protein sequence ID" value="KAL3628423.1"/>
    <property type="molecule type" value="Genomic_DNA"/>
</dbReference>
<keyword evidence="5" id="KW-1185">Reference proteome</keyword>
<keyword evidence="1" id="KW-0175">Coiled coil</keyword>
<comment type="caution">
    <text evidence="4">The sequence shown here is derived from an EMBL/GenBank/DDBJ whole genome shotgun (WGS) entry which is preliminary data.</text>
</comment>
<feature type="region of interest" description="Disordered" evidence="2">
    <location>
        <begin position="407"/>
        <end position="432"/>
    </location>
</feature>